<organism evidence="6 7">
    <name type="scientific">Catenulispora yoronensis</name>
    <dbReference type="NCBI Taxonomy" id="450799"/>
    <lineage>
        <taxon>Bacteria</taxon>
        <taxon>Bacillati</taxon>
        <taxon>Actinomycetota</taxon>
        <taxon>Actinomycetes</taxon>
        <taxon>Catenulisporales</taxon>
        <taxon>Catenulisporaceae</taxon>
        <taxon>Catenulispora</taxon>
    </lineage>
</organism>
<feature type="compositionally biased region" description="Low complexity" evidence="4">
    <location>
        <begin position="440"/>
        <end position="450"/>
    </location>
</feature>
<dbReference type="RefSeq" id="WP_344663531.1">
    <property type="nucleotide sequence ID" value="NZ_BAAAQN010000001.1"/>
</dbReference>
<evidence type="ECO:0000256" key="3">
    <source>
        <dbReference type="ARBA" id="ARBA00022827"/>
    </source>
</evidence>
<feature type="domain" description="FAD-binding" evidence="5">
    <location>
        <begin position="14"/>
        <end position="366"/>
    </location>
</feature>
<evidence type="ECO:0000256" key="1">
    <source>
        <dbReference type="ARBA" id="ARBA00001974"/>
    </source>
</evidence>
<dbReference type="Proteomes" id="UP001500751">
    <property type="component" value="Unassembled WGS sequence"/>
</dbReference>
<evidence type="ECO:0000256" key="2">
    <source>
        <dbReference type="ARBA" id="ARBA00022630"/>
    </source>
</evidence>
<dbReference type="PANTHER" id="PTHR43004:SF19">
    <property type="entry name" value="BINDING MONOOXYGENASE, PUTATIVE (JCVI)-RELATED"/>
    <property type="match status" value="1"/>
</dbReference>
<dbReference type="PANTHER" id="PTHR43004">
    <property type="entry name" value="TRK SYSTEM POTASSIUM UPTAKE PROTEIN"/>
    <property type="match status" value="1"/>
</dbReference>
<comment type="caution">
    <text evidence="6">The sequence shown here is derived from an EMBL/GenBank/DDBJ whole genome shotgun (WGS) entry which is preliminary data.</text>
</comment>
<dbReference type="InterPro" id="IPR050641">
    <property type="entry name" value="RIFMO-like"/>
</dbReference>
<dbReference type="NCBIfam" id="NF004780">
    <property type="entry name" value="PRK06126.1"/>
    <property type="match status" value="1"/>
</dbReference>
<dbReference type="SUPFAM" id="SSF51905">
    <property type="entry name" value="FAD/NAD(P)-binding domain"/>
    <property type="match status" value="1"/>
</dbReference>
<keyword evidence="2" id="KW-0285">Flavoprotein</keyword>
<dbReference type="EMBL" id="BAAAQN010000001">
    <property type="protein sequence ID" value="GAA2011541.1"/>
    <property type="molecule type" value="Genomic_DNA"/>
</dbReference>
<dbReference type="InterPro" id="IPR002938">
    <property type="entry name" value="FAD-bd"/>
</dbReference>
<keyword evidence="3" id="KW-0274">FAD</keyword>
<dbReference type="Gene3D" id="3.30.9.10">
    <property type="entry name" value="D-Amino Acid Oxidase, subunit A, domain 2"/>
    <property type="match status" value="1"/>
</dbReference>
<dbReference type="InterPro" id="IPR036188">
    <property type="entry name" value="FAD/NAD-bd_sf"/>
</dbReference>
<dbReference type="Gene3D" id="3.40.30.120">
    <property type="match status" value="1"/>
</dbReference>
<proteinExistence type="predicted"/>
<feature type="region of interest" description="Disordered" evidence="4">
    <location>
        <begin position="440"/>
        <end position="475"/>
    </location>
</feature>
<dbReference type="Gene3D" id="3.50.50.60">
    <property type="entry name" value="FAD/NAD(P)-binding domain"/>
    <property type="match status" value="1"/>
</dbReference>
<gene>
    <name evidence="6" type="ORF">GCM10009839_02050</name>
</gene>
<evidence type="ECO:0000313" key="7">
    <source>
        <dbReference type="Proteomes" id="UP001500751"/>
    </source>
</evidence>
<evidence type="ECO:0000313" key="6">
    <source>
        <dbReference type="EMBL" id="GAA2011541.1"/>
    </source>
</evidence>
<sequence>MPRDEESHPPPPDRTPVLIVGGGPAGLATAVELAAHGVASTVVETRPAVSWLRPRAKTTSARTMEHLRRWGLADAVRERAALAPSWSDEVVFCTTLLGPEVTRFDRCFGLDLGADHLVAEAGQQIPQPAVELVLREAVAALPDTRLATGWTVTAVEQDGGGATALVQDGAGRVRSIRASYVVGCDGARSVVRDAIGAVFEGEDDGRPNFNLVFRAPGLAELVRHGNAVQYWALNPRQPGVVGRMDLADTWWCIAMGVEADRGAADPVGLVRALIGEPGAGVPIEIVATDPWRARMRLADRFGSGRVFLAGDAAHLNPPWGGHGYNTGIGDAVNLGWKLAAVLNGWAPPSLLDSYEAERRPVAAETIAVAVRNMATLAPELADPRLLGPPAEFAAARPAVAAAVRAAKDREFHSLDLVLGTSYAHSPIVASAGAAGAAGTADASGAASASGPPQDGAETPPDGDYRPSAAPGNRLPHRWLAPGRSLYDVLGPEYSLVGELTAPAAAPIAEAARRLGIPLTVVELPGARDWFEAPLVLVRPDQHVAWRGHRMDEAGALRLLLGGTGHHTRPTLENSP</sequence>
<accession>A0ABP5F222</accession>
<dbReference type="Pfam" id="PF01494">
    <property type="entry name" value="FAD_binding_3"/>
    <property type="match status" value="1"/>
</dbReference>
<comment type="cofactor">
    <cofactor evidence="1">
        <name>FAD</name>
        <dbReference type="ChEBI" id="CHEBI:57692"/>
    </cofactor>
</comment>
<reference evidence="7" key="1">
    <citation type="journal article" date="2019" name="Int. J. Syst. Evol. Microbiol.">
        <title>The Global Catalogue of Microorganisms (GCM) 10K type strain sequencing project: providing services to taxonomists for standard genome sequencing and annotation.</title>
        <authorList>
            <consortium name="The Broad Institute Genomics Platform"/>
            <consortium name="The Broad Institute Genome Sequencing Center for Infectious Disease"/>
            <person name="Wu L."/>
            <person name="Ma J."/>
        </authorList>
    </citation>
    <scope>NUCLEOTIDE SEQUENCE [LARGE SCALE GENOMIC DNA]</scope>
    <source>
        <strain evidence="7">JCM 16014</strain>
    </source>
</reference>
<dbReference type="Pfam" id="PF21274">
    <property type="entry name" value="Rng_hyd_C"/>
    <property type="match status" value="1"/>
</dbReference>
<keyword evidence="7" id="KW-1185">Reference proteome</keyword>
<protein>
    <submittedName>
        <fullName evidence="6">FAD-dependent oxidoreductase</fullName>
    </submittedName>
</protein>
<evidence type="ECO:0000256" key="4">
    <source>
        <dbReference type="SAM" id="MobiDB-lite"/>
    </source>
</evidence>
<name>A0ABP5F222_9ACTN</name>
<evidence type="ECO:0000259" key="5">
    <source>
        <dbReference type="Pfam" id="PF01494"/>
    </source>
</evidence>
<dbReference type="PRINTS" id="PR00420">
    <property type="entry name" value="RNGMNOXGNASE"/>
</dbReference>